<comment type="similarity">
    <text evidence="1">Belongs to the glycosyltransferase 2 family.</text>
</comment>
<name>A0ABN6CXV0_9GAMM</name>
<dbReference type="InterPro" id="IPR029044">
    <property type="entry name" value="Nucleotide-diphossugar_trans"/>
</dbReference>
<evidence type="ECO:0000313" key="7">
    <source>
        <dbReference type="Proteomes" id="UP001054820"/>
    </source>
</evidence>
<dbReference type="Proteomes" id="UP001054820">
    <property type="component" value="Chromosome"/>
</dbReference>
<evidence type="ECO:0000313" key="6">
    <source>
        <dbReference type="EMBL" id="BCN92747.1"/>
    </source>
</evidence>
<evidence type="ECO:0000256" key="1">
    <source>
        <dbReference type="ARBA" id="ARBA00006739"/>
    </source>
</evidence>
<dbReference type="InterPro" id="IPR001173">
    <property type="entry name" value="Glyco_trans_2-like"/>
</dbReference>
<sequence>MKKKREVIGVIDSYDGSLLRGWAHEVDSNEPVLLQLLINNEVVAEFKADKYRDDLLLHGINKGKASFSIPLDIRRLLLKLEDEGKDEIKLDVKPKDDSCKSRITNSLNSIKAPDIHYNIDSCEYEGINGWIADFNNYSLTILLDIWINDQKIKSIPANHSREDLITRGLTNTDKGFNINIGQLAEGAEFVDVKITCGYLDETILLPSTSLSSFQSKIEAFTDLQVLLRGSQDLANNPKYDFLLKSLIPAVIDRYRKDRKVEQKSIKCLDSSDEKKPVTIVIPVYKGIAETKNCIYSVVNSKNRSDYRLIVISDFSPEEKMLPELLNLQKKYDFDLLANDRNLGFVATVNKGMKYAGNADVILLNSDTVVPDGWLDAIQQAAYSSPTIGTVTPMSNNATICSFPGFCIDNDLPTGYSVESLAYLCKKNQEAEIDLPTAHGYCMFIKRQVLNEVGLFDEQKWGKGYAEENDFSLRANKIGWRHVMTNKTFIHHLGSVSFASDAEGFIAKNLQKLNGLYPDYPKLVEKFIRKDPARRLRNELAVKILKDESMAFDPKTSAKGKSILFVSLSIGGGTKKATDDLIKLLKKEGQNVYYLTPQKQGSIWRLSSTNSNVYADYDSDIEVNDLVKILQELDVWHIHYHNVLGFKDGIWSLPNLLKCEYDITVHDYYAVCPRVNFVSFNDEYCGEKGYVQCQNCLADLGVHDSSVISFTDYDEDINLWRQHFYKKYKLARKVFTPSQDTKQRLQSYFDLENVFHNYHPEPVDRVVLSKFSKSSNENINLGFLGALGPHKGVNVIKQLASKISEQRLPINLKIIGYTSDDDFFKKFDFITLTGKYDSSQLQELIKREQIDAVFLTSIWPETYSYTLSEAISNGKYVVSFDIGAIKERLDFMNVKSRLLFSVDEKPETMLKMIIEFFGKNDVEVIKNGVEYDSILNDYFALSRGLKA</sequence>
<dbReference type="Gene3D" id="3.40.50.2000">
    <property type="entry name" value="Glycogen Phosphorylase B"/>
    <property type="match status" value="1"/>
</dbReference>
<dbReference type="InterPro" id="IPR001296">
    <property type="entry name" value="Glyco_trans_1"/>
</dbReference>
<dbReference type="RefSeq" id="WP_237262926.1">
    <property type="nucleotide sequence ID" value="NZ_AP024202.1"/>
</dbReference>
<gene>
    <name evidence="6" type="ORF">THMIRHAM_05320</name>
</gene>
<dbReference type="PANTHER" id="PTHR43179">
    <property type="entry name" value="RHAMNOSYLTRANSFERASE WBBL"/>
    <property type="match status" value="1"/>
</dbReference>
<dbReference type="SUPFAM" id="SSF53448">
    <property type="entry name" value="Nucleotide-diphospho-sugar transferases"/>
    <property type="match status" value="1"/>
</dbReference>
<accession>A0ABN6CXV0</accession>
<dbReference type="Gene3D" id="3.90.550.10">
    <property type="entry name" value="Spore Coat Polysaccharide Biosynthesis Protein SpsA, Chain A"/>
    <property type="match status" value="1"/>
</dbReference>
<evidence type="ECO:0000256" key="3">
    <source>
        <dbReference type="ARBA" id="ARBA00022679"/>
    </source>
</evidence>
<evidence type="ECO:0008006" key="8">
    <source>
        <dbReference type="Google" id="ProtNLM"/>
    </source>
</evidence>
<evidence type="ECO:0000259" key="4">
    <source>
        <dbReference type="Pfam" id="PF00534"/>
    </source>
</evidence>
<feature type="domain" description="Glycosyltransferase 2-like" evidence="5">
    <location>
        <begin position="278"/>
        <end position="451"/>
    </location>
</feature>
<dbReference type="SUPFAM" id="SSF53756">
    <property type="entry name" value="UDP-Glycosyltransferase/glycogen phosphorylase"/>
    <property type="match status" value="1"/>
</dbReference>
<dbReference type="PANTHER" id="PTHR43179:SF12">
    <property type="entry name" value="GALACTOFURANOSYLTRANSFERASE GLFT2"/>
    <property type="match status" value="1"/>
</dbReference>
<dbReference type="EMBL" id="AP024202">
    <property type="protein sequence ID" value="BCN92747.1"/>
    <property type="molecule type" value="Genomic_DNA"/>
</dbReference>
<keyword evidence="7" id="KW-1185">Reference proteome</keyword>
<protein>
    <recommendedName>
        <fullName evidence="8">Glycosyltransferase</fullName>
    </recommendedName>
</protein>
<evidence type="ECO:0000259" key="5">
    <source>
        <dbReference type="Pfam" id="PF00535"/>
    </source>
</evidence>
<evidence type="ECO:0000256" key="2">
    <source>
        <dbReference type="ARBA" id="ARBA00022676"/>
    </source>
</evidence>
<proteinExistence type="inferred from homology"/>
<keyword evidence="2" id="KW-0328">Glycosyltransferase</keyword>
<dbReference type="Pfam" id="PF00534">
    <property type="entry name" value="Glycos_transf_1"/>
    <property type="match status" value="1"/>
</dbReference>
<organism evidence="6 7">
    <name type="scientific">Thiomicrorhabdus immobilis</name>
    <dbReference type="NCBI Taxonomy" id="2791037"/>
    <lineage>
        <taxon>Bacteria</taxon>
        <taxon>Pseudomonadati</taxon>
        <taxon>Pseudomonadota</taxon>
        <taxon>Gammaproteobacteria</taxon>
        <taxon>Thiotrichales</taxon>
        <taxon>Piscirickettsiaceae</taxon>
        <taxon>Thiomicrorhabdus</taxon>
    </lineage>
</organism>
<feature type="domain" description="Glycosyl transferase family 1" evidence="4">
    <location>
        <begin position="774"/>
        <end position="886"/>
    </location>
</feature>
<keyword evidence="3" id="KW-0808">Transferase</keyword>
<dbReference type="Pfam" id="PF00535">
    <property type="entry name" value="Glycos_transf_2"/>
    <property type="match status" value="1"/>
</dbReference>
<reference evidence="6" key="1">
    <citation type="journal article" date="2022" name="Arch. Microbiol.">
        <title>Thiomicrorhabdus immobilis sp. nov., a mesophilic sulfur-oxidizing bacterium isolated from sediment of a brackish lake in northern Japan.</title>
        <authorList>
            <person name="Kojima H."/>
            <person name="Mochizuki J."/>
            <person name="Kanda M."/>
            <person name="Watanabe T."/>
            <person name="Fukui M."/>
        </authorList>
    </citation>
    <scope>NUCLEOTIDE SEQUENCE</scope>
    <source>
        <strain evidence="6">Am19</strain>
    </source>
</reference>